<dbReference type="Proteomes" id="UP000663832">
    <property type="component" value="Unassembled WGS sequence"/>
</dbReference>
<evidence type="ECO:0000256" key="1">
    <source>
        <dbReference type="SAM" id="Phobius"/>
    </source>
</evidence>
<dbReference type="AlphaFoldDB" id="A0A814XP04"/>
<organism evidence="2 5">
    <name type="scientific">Adineta steineri</name>
    <dbReference type="NCBI Taxonomy" id="433720"/>
    <lineage>
        <taxon>Eukaryota</taxon>
        <taxon>Metazoa</taxon>
        <taxon>Spiralia</taxon>
        <taxon>Gnathifera</taxon>
        <taxon>Rotifera</taxon>
        <taxon>Eurotatoria</taxon>
        <taxon>Bdelloidea</taxon>
        <taxon>Adinetida</taxon>
        <taxon>Adinetidae</taxon>
        <taxon>Adineta</taxon>
    </lineage>
</organism>
<keyword evidence="1" id="KW-0472">Membrane</keyword>
<evidence type="ECO:0000313" key="5">
    <source>
        <dbReference type="Proteomes" id="UP000663877"/>
    </source>
</evidence>
<name>A0A814XP04_9BILA</name>
<reference evidence="2" key="1">
    <citation type="submission" date="2021-02" db="EMBL/GenBank/DDBJ databases">
        <authorList>
            <person name="Nowell W R."/>
        </authorList>
    </citation>
    <scope>NUCLEOTIDE SEQUENCE</scope>
</reference>
<proteinExistence type="predicted"/>
<dbReference type="EMBL" id="CAJNOI010000260">
    <property type="protein sequence ID" value="CAF1214783.1"/>
    <property type="molecule type" value="Genomic_DNA"/>
</dbReference>
<dbReference type="Proteomes" id="UP000663877">
    <property type="component" value="Unassembled WGS sequence"/>
</dbReference>
<gene>
    <name evidence="2" type="ORF">BJG266_LOCUS27642</name>
    <name evidence="3" type="ORF">QVE165_LOCUS43476</name>
</gene>
<evidence type="ECO:0000313" key="2">
    <source>
        <dbReference type="EMBL" id="CAF1214783.1"/>
    </source>
</evidence>
<protein>
    <submittedName>
        <fullName evidence="2">Uncharacterized protein</fullName>
    </submittedName>
</protein>
<keyword evidence="4" id="KW-1185">Reference proteome</keyword>
<sequence length="389" mass="44905">MTINNQLLETNQTTGSSRMKSAFLLLCIALLIVSITLYLNTNITWETLHTYLINNRIIATYPSVNATEEISKIHVNRQFAIFACSIHSSVQSYSFYTPITASSWNRVGYNAIVIFVGDFTLPNVLTARLKLSRAYLKHVGAHVLDVQCNASYAVKLSQLVRVFSGFLPDSIVHDDDYILTGDSDLMPLKINGYTLTNGTDGFIFNALCCGTFKRRGKSYRMYPMGHIYLKKKVWRAMILESKQRAELLANTDEQKQKLLSENASVSFETVSIYVRHEFKDTYDNNMVKGDSAWYMDQVLCSMLLADYCEKHKNFKIDERGRPPRLDRSHGIKYWNRDKFDEFGDAHLLHDAILHEPNWIIFNRLLKTLFNETLINLFNDYYKQYIIAKQ</sequence>
<feature type="transmembrane region" description="Helical" evidence="1">
    <location>
        <begin position="21"/>
        <end position="39"/>
    </location>
</feature>
<comment type="caution">
    <text evidence="2">The sequence shown here is derived from an EMBL/GenBank/DDBJ whole genome shotgun (WGS) entry which is preliminary data.</text>
</comment>
<dbReference type="EMBL" id="CAJNOM010000559">
    <property type="protein sequence ID" value="CAF1500551.1"/>
    <property type="molecule type" value="Genomic_DNA"/>
</dbReference>
<keyword evidence="1" id="KW-0812">Transmembrane</keyword>
<dbReference type="OrthoDB" id="10001438at2759"/>
<keyword evidence="1" id="KW-1133">Transmembrane helix</keyword>
<accession>A0A814XP04</accession>
<evidence type="ECO:0000313" key="4">
    <source>
        <dbReference type="Proteomes" id="UP000663832"/>
    </source>
</evidence>
<evidence type="ECO:0000313" key="3">
    <source>
        <dbReference type="EMBL" id="CAF1500551.1"/>
    </source>
</evidence>